<dbReference type="EMBL" id="BGZK01001001">
    <property type="protein sequence ID" value="GBP68095.1"/>
    <property type="molecule type" value="Genomic_DNA"/>
</dbReference>
<feature type="compositionally biased region" description="Basic and acidic residues" evidence="1">
    <location>
        <begin position="1"/>
        <end position="15"/>
    </location>
</feature>
<evidence type="ECO:0000313" key="3">
    <source>
        <dbReference type="Proteomes" id="UP000299102"/>
    </source>
</evidence>
<organism evidence="2 3">
    <name type="scientific">Eumeta variegata</name>
    <name type="common">Bagworm moth</name>
    <name type="synonym">Eumeta japonica</name>
    <dbReference type="NCBI Taxonomy" id="151549"/>
    <lineage>
        <taxon>Eukaryota</taxon>
        <taxon>Metazoa</taxon>
        <taxon>Ecdysozoa</taxon>
        <taxon>Arthropoda</taxon>
        <taxon>Hexapoda</taxon>
        <taxon>Insecta</taxon>
        <taxon>Pterygota</taxon>
        <taxon>Neoptera</taxon>
        <taxon>Endopterygota</taxon>
        <taxon>Lepidoptera</taxon>
        <taxon>Glossata</taxon>
        <taxon>Ditrysia</taxon>
        <taxon>Tineoidea</taxon>
        <taxon>Psychidae</taxon>
        <taxon>Oiketicinae</taxon>
        <taxon>Eumeta</taxon>
    </lineage>
</organism>
<protein>
    <submittedName>
        <fullName evidence="2">Uncharacterized protein</fullName>
    </submittedName>
</protein>
<dbReference type="Proteomes" id="UP000299102">
    <property type="component" value="Unassembled WGS sequence"/>
</dbReference>
<name>A0A4C1Y117_EUMVA</name>
<evidence type="ECO:0000313" key="2">
    <source>
        <dbReference type="EMBL" id="GBP68095.1"/>
    </source>
</evidence>
<accession>A0A4C1Y117</accession>
<feature type="region of interest" description="Disordered" evidence="1">
    <location>
        <begin position="1"/>
        <end position="30"/>
    </location>
</feature>
<feature type="region of interest" description="Disordered" evidence="1">
    <location>
        <begin position="106"/>
        <end position="137"/>
    </location>
</feature>
<sequence length="137" mass="15051">MEPHSLGIRIHDVGKRRGPRGRGVDSSDRKSAILRAQITPSPTAPPPYTSSSIILFKPQSRSFKRLALDGNRIFPLQVTSRPVSLSRSLNQQKKIIRFVQIKSVMSRNRAPVGGRGRRGARRAGGGRRSSNPAAPLH</sequence>
<evidence type="ECO:0000256" key="1">
    <source>
        <dbReference type="SAM" id="MobiDB-lite"/>
    </source>
</evidence>
<gene>
    <name evidence="2" type="ORF">EVAR_51328_1</name>
</gene>
<keyword evidence="3" id="KW-1185">Reference proteome</keyword>
<comment type="caution">
    <text evidence="2">The sequence shown here is derived from an EMBL/GenBank/DDBJ whole genome shotgun (WGS) entry which is preliminary data.</text>
</comment>
<proteinExistence type="predicted"/>
<feature type="compositionally biased region" description="Basic residues" evidence="1">
    <location>
        <begin position="115"/>
        <end position="125"/>
    </location>
</feature>
<dbReference type="AlphaFoldDB" id="A0A4C1Y117"/>
<reference evidence="2 3" key="1">
    <citation type="journal article" date="2019" name="Commun. Biol.">
        <title>The bagworm genome reveals a unique fibroin gene that provides high tensile strength.</title>
        <authorList>
            <person name="Kono N."/>
            <person name="Nakamura H."/>
            <person name="Ohtoshi R."/>
            <person name="Tomita M."/>
            <person name="Numata K."/>
            <person name="Arakawa K."/>
        </authorList>
    </citation>
    <scope>NUCLEOTIDE SEQUENCE [LARGE SCALE GENOMIC DNA]</scope>
</reference>